<dbReference type="Gene3D" id="3.90.180.10">
    <property type="entry name" value="Medium-chain alcohol dehydrogenases, catalytic domain"/>
    <property type="match status" value="1"/>
</dbReference>
<dbReference type="PANTHER" id="PTHR42683">
    <property type="entry name" value="ALDEHYDE REDUCTASE"/>
    <property type="match status" value="1"/>
</dbReference>
<dbReference type="GO" id="GO:0016616">
    <property type="term" value="F:oxidoreductase activity, acting on the CH-OH group of donors, NAD or NADP as acceptor"/>
    <property type="evidence" value="ECO:0007669"/>
    <property type="project" value="InterPro"/>
</dbReference>
<keyword evidence="3 5" id="KW-0862">Zinc</keyword>
<keyword evidence="9" id="KW-1185">Reference proteome</keyword>
<evidence type="ECO:0000259" key="6">
    <source>
        <dbReference type="Pfam" id="PF00107"/>
    </source>
</evidence>
<dbReference type="OrthoDB" id="1879366at2759"/>
<dbReference type="GO" id="GO:0008270">
    <property type="term" value="F:zinc ion binding"/>
    <property type="evidence" value="ECO:0007669"/>
    <property type="project" value="InterPro"/>
</dbReference>
<evidence type="ECO:0000256" key="2">
    <source>
        <dbReference type="ARBA" id="ARBA00022723"/>
    </source>
</evidence>
<name>A0A1L9RCU2_ASPWE</name>
<dbReference type="RefSeq" id="XP_040686385.1">
    <property type="nucleotide sequence ID" value="XM_040828632.1"/>
</dbReference>
<evidence type="ECO:0000256" key="1">
    <source>
        <dbReference type="ARBA" id="ARBA00001947"/>
    </source>
</evidence>
<protein>
    <recommendedName>
        <fullName evidence="10">Enoyl reductase (ER) domain-containing protein</fullName>
    </recommendedName>
</protein>
<dbReference type="SUPFAM" id="SSF50129">
    <property type="entry name" value="GroES-like"/>
    <property type="match status" value="1"/>
</dbReference>
<dbReference type="SUPFAM" id="SSF51735">
    <property type="entry name" value="NAD(P)-binding Rossmann-fold domains"/>
    <property type="match status" value="1"/>
</dbReference>
<dbReference type="InterPro" id="IPR002328">
    <property type="entry name" value="ADH_Zn_CS"/>
</dbReference>
<dbReference type="PROSITE" id="PS00059">
    <property type="entry name" value="ADH_ZINC"/>
    <property type="match status" value="1"/>
</dbReference>
<dbReference type="InterPro" id="IPR011032">
    <property type="entry name" value="GroES-like_sf"/>
</dbReference>
<dbReference type="Pfam" id="PF00107">
    <property type="entry name" value="ADH_zinc_N"/>
    <property type="match status" value="1"/>
</dbReference>
<evidence type="ECO:0000256" key="3">
    <source>
        <dbReference type="ARBA" id="ARBA00022833"/>
    </source>
</evidence>
<evidence type="ECO:0000256" key="4">
    <source>
        <dbReference type="ARBA" id="ARBA00023002"/>
    </source>
</evidence>
<proteinExistence type="inferred from homology"/>
<keyword evidence="4" id="KW-0560">Oxidoreductase</keyword>
<dbReference type="InterPro" id="IPR013149">
    <property type="entry name" value="ADH-like_C"/>
</dbReference>
<sequence>MVQAIQFRGSPSGEIIQETNTLPDVKPDEVLIQVTHSGLCGSDLHMLKLPLVLGHEGIGIVEQVGSACTRLNVGDRVGWGPIYSTCGDCEMCVTGRDTYCHEVKVYGSAEWEAHGSFCSHVIRKVRWTFNVPDRLSSAEAAPLMCGGATVWAPLVEQCKSFERVGIVGIGGLGHLAIEFASKMGCDVVVFSSSPDKKEEALSLGASEFYATKGLTDYADLNITKPINRLIITSSTTFDLGLFCAILAPTATIHPLTLGPGDLAIPNLSVLFGGYRIVGSLICTRCQKNQMLDFAARHNISCIVETFPMTLDGVNEAVNRLKDGKMRYRGVVSWEY</sequence>
<feature type="domain" description="Alcohol dehydrogenase-like N-terminal" evidence="7">
    <location>
        <begin position="26"/>
        <end position="133"/>
    </location>
</feature>
<evidence type="ECO:0000256" key="5">
    <source>
        <dbReference type="RuleBase" id="RU361277"/>
    </source>
</evidence>
<comment type="cofactor">
    <cofactor evidence="1 5">
        <name>Zn(2+)</name>
        <dbReference type="ChEBI" id="CHEBI:29105"/>
    </cofactor>
</comment>
<feature type="domain" description="Alcohol dehydrogenase-like C-terminal" evidence="6">
    <location>
        <begin position="171"/>
        <end position="295"/>
    </location>
</feature>
<comment type="similarity">
    <text evidence="5">Belongs to the zinc-containing alcohol dehydrogenase family.</text>
</comment>
<dbReference type="InterPro" id="IPR047109">
    <property type="entry name" value="CAD-like"/>
</dbReference>
<evidence type="ECO:0000313" key="9">
    <source>
        <dbReference type="Proteomes" id="UP000184383"/>
    </source>
</evidence>
<evidence type="ECO:0000313" key="8">
    <source>
        <dbReference type="EMBL" id="OJJ32708.1"/>
    </source>
</evidence>
<dbReference type="InterPro" id="IPR013154">
    <property type="entry name" value="ADH-like_N"/>
</dbReference>
<evidence type="ECO:0000259" key="7">
    <source>
        <dbReference type="Pfam" id="PF08240"/>
    </source>
</evidence>
<dbReference type="GeneID" id="63744480"/>
<dbReference type="InterPro" id="IPR029752">
    <property type="entry name" value="D-isomer_DH_CS1"/>
</dbReference>
<dbReference type="EMBL" id="KV878214">
    <property type="protein sequence ID" value="OJJ32708.1"/>
    <property type="molecule type" value="Genomic_DNA"/>
</dbReference>
<dbReference type="InterPro" id="IPR036291">
    <property type="entry name" value="NAD(P)-bd_dom_sf"/>
</dbReference>
<evidence type="ECO:0008006" key="10">
    <source>
        <dbReference type="Google" id="ProtNLM"/>
    </source>
</evidence>
<dbReference type="Gene3D" id="3.40.50.720">
    <property type="entry name" value="NAD(P)-binding Rossmann-like Domain"/>
    <property type="match status" value="1"/>
</dbReference>
<dbReference type="Pfam" id="PF08240">
    <property type="entry name" value="ADH_N"/>
    <property type="match status" value="1"/>
</dbReference>
<dbReference type="VEuPathDB" id="FungiDB:ASPWEDRAFT_116085"/>
<dbReference type="PROSITE" id="PS00065">
    <property type="entry name" value="D_2_HYDROXYACID_DH_1"/>
    <property type="match status" value="1"/>
</dbReference>
<dbReference type="AlphaFoldDB" id="A0A1L9RCU2"/>
<accession>A0A1L9RCU2</accession>
<dbReference type="FunFam" id="3.40.50.720:FF:000022">
    <property type="entry name" value="Cinnamyl alcohol dehydrogenase"/>
    <property type="match status" value="1"/>
</dbReference>
<keyword evidence="2 5" id="KW-0479">Metal-binding</keyword>
<organism evidence="8 9">
    <name type="scientific">Aspergillus wentii DTO 134E9</name>
    <dbReference type="NCBI Taxonomy" id="1073089"/>
    <lineage>
        <taxon>Eukaryota</taxon>
        <taxon>Fungi</taxon>
        <taxon>Dikarya</taxon>
        <taxon>Ascomycota</taxon>
        <taxon>Pezizomycotina</taxon>
        <taxon>Eurotiomycetes</taxon>
        <taxon>Eurotiomycetidae</taxon>
        <taxon>Eurotiales</taxon>
        <taxon>Aspergillaceae</taxon>
        <taxon>Aspergillus</taxon>
        <taxon>Aspergillus subgen. Cremei</taxon>
    </lineage>
</organism>
<dbReference type="CDD" id="cd05283">
    <property type="entry name" value="CAD1"/>
    <property type="match status" value="1"/>
</dbReference>
<reference evidence="9" key="1">
    <citation type="journal article" date="2017" name="Genome Biol.">
        <title>Comparative genomics reveals high biological diversity and specific adaptations in the industrially and medically important fungal genus Aspergillus.</title>
        <authorList>
            <person name="de Vries R.P."/>
            <person name="Riley R."/>
            <person name="Wiebenga A."/>
            <person name="Aguilar-Osorio G."/>
            <person name="Amillis S."/>
            <person name="Uchima C.A."/>
            <person name="Anderluh G."/>
            <person name="Asadollahi M."/>
            <person name="Askin M."/>
            <person name="Barry K."/>
            <person name="Battaglia E."/>
            <person name="Bayram O."/>
            <person name="Benocci T."/>
            <person name="Braus-Stromeyer S.A."/>
            <person name="Caldana C."/>
            <person name="Canovas D."/>
            <person name="Cerqueira G.C."/>
            <person name="Chen F."/>
            <person name="Chen W."/>
            <person name="Choi C."/>
            <person name="Clum A."/>
            <person name="Dos Santos R.A."/>
            <person name="Damasio A.R."/>
            <person name="Diallinas G."/>
            <person name="Emri T."/>
            <person name="Fekete E."/>
            <person name="Flipphi M."/>
            <person name="Freyberg S."/>
            <person name="Gallo A."/>
            <person name="Gournas C."/>
            <person name="Habgood R."/>
            <person name="Hainaut M."/>
            <person name="Harispe M.L."/>
            <person name="Henrissat B."/>
            <person name="Hilden K.S."/>
            <person name="Hope R."/>
            <person name="Hossain A."/>
            <person name="Karabika E."/>
            <person name="Karaffa L."/>
            <person name="Karanyi Z."/>
            <person name="Krasevec N."/>
            <person name="Kuo A."/>
            <person name="Kusch H."/>
            <person name="LaButti K."/>
            <person name="Lagendijk E.L."/>
            <person name="Lapidus A."/>
            <person name="Levasseur A."/>
            <person name="Lindquist E."/>
            <person name="Lipzen A."/>
            <person name="Logrieco A.F."/>
            <person name="MacCabe A."/>
            <person name="Maekelae M.R."/>
            <person name="Malavazi I."/>
            <person name="Melin P."/>
            <person name="Meyer V."/>
            <person name="Mielnichuk N."/>
            <person name="Miskei M."/>
            <person name="Molnar A.P."/>
            <person name="Mule G."/>
            <person name="Ngan C.Y."/>
            <person name="Orejas M."/>
            <person name="Orosz E."/>
            <person name="Ouedraogo J.P."/>
            <person name="Overkamp K.M."/>
            <person name="Park H.-S."/>
            <person name="Perrone G."/>
            <person name="Piumi F."/>
            <person name="Punt P.J."/>
            <person name="Ram A.F."/>
            <person name="Ramon A."/>
            <person name="Rauscher S."/>
            <person name="Record E."/>
            <person name="Riano-Pachon D.M."/>
            <person name="Robert V."/>
            <person name="Roehrig J."/>
            <person name="Ruller R."/>
            <person name="Salamov A."/>
            <person name="Salih N.S."/>
            <person name="Samson R.A."/>
            <person name="Sandor E."/>
            <person name="Sanguinetti M."/>
            <person name="Schuetze T."/>
            <person name="Sepcic K."/>
            <person name="Shelest E."/>
            <person name="Sherlock G."/>
            <person name="Sophianopoulou V."/>
            <person name="Squina F.M."/>
            <person name="Sun H."/>
            <person name="Susca A."/>
            <person name="Todd R.B."/>
            <person name="Tsang A."/>
            <person name="Unkles S.E."/>
            <person name="van de Wiele N."/>
            <person name="van Rossen-Uffink D."/>
            <person name="Oliveira J.V."/>
            <person name="Vesth T.C."/>
            <person name="Visser J."/>
            <person name="Yu J.-H."/>
            <person name="Zhou M."/>
            <person name="Andersen M.R."/>
            <person name="Archer D.B."/>
            <person name="Baker S.E."/>
            <person name="Benoit I."/>
            <person name="Brakhage A.A."/>
            <person name="Braus G.H."/>
            <person name="Fischer R."/>
            <person name="Frisvad J.C."/>
            <person name="Goldman G.H."/>
            <person name="Houbraken J."/>
            <person name="Oakley B."/>
            <person name="Pocsi I."/>
            <person name="Scazzocchio C."/>
            <person name="Seiboth B."/>
            <person name="vanKuyk P.A."/>
            <person name="Wortman J."/>
            <person name="Dyer P.S."/>
            <person name="Grigoriev I.V."/>
        </authorList>
    </citation>
    <scope>NUCLEOTIDE SEQUENCE [LARGE SCALE GENOMIC DNA]</scope>
    <source>
        <strain evidence="9">DTO 134E9</strain>
    </source>
</reference>
<gene>
    <name evidence="8" type="ORF">ASPWEDRAFT_116085</name>
</gene>
<dbReference type="STRING" id="1073089.A0A1L9RCU2"/>
<dbReference type="Proteomes" id="UP000184383">
    <property type="component" value="Unassembled WGS sequence"/>
</dbReference>